<keyword evidence="6" id="KW-0238">DNA-binding</keyword>
<dbReference type="EMBL" id="JADGJH010002204">
    <property type="protein sequence ID" value="KAJ3101794.1"/>
    <property type="molecule type" value="Genomic_DNA"/>
</dbReference>
<reference evidence="11" key="1">
    <citation type="submission" date="2020-05" db="EMBL/GenBank/DDBJ databases">
        <title>Phylogenomic resolution of chytrid fungi.</title>
        <authorList>
            <person name="Stajich J.E."/>
            <person name="Amses K."/>
            <person name="Simmons R."/>
            <person name="Seto K."/>
            <person name="Myers J."/>
            <person name="Bonds A."/>
            <person name="Quandt C.A."/>
            <person name="Barry K."/>
            <person name="Liu P."/>
            <person name="Grigoriev I."/>
            <person name="Longcore J.E."/>
            <person name="James T.Y."/>
        </authorList>
    </citation>
    <scope>NUCLEOTIDE SEQUENCE</scope>
    <source>
        <strain evidence="11">JEL0513</strain>
    </source>
</reference>
<protein>
    <recommendedName>
        <fullName evidence="3">Mitochondrial genome maintenance protein MGM101</fullName>
    </recommendedName>
</protein>
<dbReference type="Pfam" id="PF06420">
    <property type="entry name" value="Mgm101p"/>
    <property type="match status" value="1"/>
</dbReference>
<name>A0AAD5SYH7_9FUNG</name>
<evidence type="ECO:0000256" key="4">
    <source>
        <dbReference type="ARBA" id="ARBA00022763"/>
    </source>
</evidence>
<keyword evidence="12" id="KW-1185">Reference proteome</keyword>
<organism evidence="11 12">
    <name type="scientific">Physocladia obscura</name>
    <dbReference type="NCBI Taxonomy" id="109957"/>
    <lineage>
        <taxon>Eukaryota</taxon>
        <taxon>Fungi</taxon>
        <taxon>Fungi incertae sedis</taxon>
        <taxon>Chytridiomycota</taxon>
        <taxon>Chytridiomycota incertae sedis</taxon>
        <taxon>Chytridiomycetes</taxon>
        <taxon>Chytridiales</taxon>
        <taxon>Chytriomycetaceae</taxon>
        <taxon>Physocladia</taxon>
    </lineage>
</organism>
<keyword evidence="7" id="KW-0496">Mitochondrion</keyword>
<comment type="subcellular location">
    <subcellularLocation>
        <location evidence="1">Mitochondrion matrix</location>
        <location evidence="1">Mitochondrion nucleoid</location>
    </subcellularLocation>
</comment>
<dbReference type="PANTHER" id="PTHR31404:SF0">
    <property type="entry name" value="MITOCHONDRIAL GENOME MAINTENANCE PROTEIN MGM101"/>
    <property type="match status" value="1"/>
</dbReference>
<keyword evidence="4" id="KW-0227">DNA damage</keyword>
<keyword evidence="8" id="KW-0234">DNA repair</keyword>
<dbReference type="Proteomes" id="UP001211907">
    <property type="component" value="Unassembled WGS sequence"/>
</dbReference>
<dbReference type="GO" id="GO:0000725">
    <property type="term" value="P:recombinational repair"/>
    <property type="evidence" value="ECO:0007669"/>
    <property type="project" value="TreeGrafter"/>
</dbReference>
<sequence length="284" mass="30310">MHKIPHIQRVFLAKRSFAFGGTHAATGTPAVTGASAVTRFATISIRMLASTNSSSAGSSTADVTVPKPVGAKIAFEADAVPTSVDSDIHSQLSTSFAGASEKPFPAEAATVLMAPLDEADIEIKPDGLLYLPEIKYRRILNKAFGPGGWALVPRGPHTVSAKNISREFALFCLGRFAAIARGEQDYFDYEGGLATAAEGVKSNAMLRCCKDLGVASELWDPAFIRDFKAKNCSQVWAANSSGMKKLLWKRNDRSLDGPYKEQDSSSSASVGASSYAAKTYKKFT</sequence>
<evidence type="ECO:0000313" key="11">
    <source>
        <dbReference type="EMBL" id="KAJ3101794.1"/>
    </source>
</evidence>
<evidence type="ECO:0000256" key="9">
    <source>
        <dbReference type="ARBA" id="ARBA00023271"/>
    </source>
</evidence>
<dbReference type="GO" id="GO:0000262">
    <property type="term" value="C:mitochondrial chromosome"/>
    <property type="evidence" value="ECO:0007669"/>
    <property type="project" value="InterPro"/>
</dbReference>
<evidence type="ECO:0000256" key="2">
    <source>
        <dbReference type="ARBA" id="ARBA00007053"/>
    </source>
</evidence>
<evidence type="ECO:0000256" key="3">
    <source>
        <dbReference type="ARBA" id="ARBA00013628"/>
    </source>
</evidence>
<gene>
    <name evidence="11" type="ORF">HK100_004486</name>
</gene>
<comment type="caution">
    <text evidence="11">The sequence shown here is derived from an EMBL/GenBank/DDBJ whole genome shotgun (WGS) entry which is preliminary data.</text>
</comment>
<dbReference type="AlphaFoldDB" id="A0AAD5SYH7"/>
<proteinExistence type="inferred from homology"/>
<evidence type="ECO:0000313" key="12">
    <source>
        <dbReference type="Proteomes" id="UP001211907"/>
    </source>
</evidence>
<dbReference type="InterPro" id="IPR009446">
    <property type="entry name" value="Mgm101"/>
</dbReference>
<keyword evidence="5" id="KW-0809">Transit peptide</keyword>
<dbReference type="GO" id="GO:0003697">
    <property type="term" value="F:single-stranded DNA binding"/>
    <property type="evidence" value="ECO:0007669"/>
    <property type="project" value="InterPro"/>
</dbReference>
<feature type="compositionally biased region" description="Low complexity" evidence="10">
    <location>
        <begin position="264"/>
        <end position="277"/>
    </location>
</feature>
<evidence type="ECO:0000256" key="1">
    <source>
        <dbReference type="ARBA" id="ARBA00004436"/>
    </source>
</evidence>
<feature type="region of interest" description="Disordered" evidence="10">
    <location>
        <begin position="257"/>
        <end position="284"/>
    </location>
</feature>
<keyword evidence="9" id="KW-1135">Mitochondrion nucleoid</keyword>
<accession>A0AAD5SYH7</accession>
<evidence type="ECO:0000256" key="10">
    <source>
        <dbReference type="SAM" id="MobiDB-lite"/>
    </source>
</evidence>
<comment type="similarity">
    <text evidence="2">Belongs to the MGM101 family.</text>
</comment>
<evidence type="ECO:0000256" key="6">
    <source>
        <dbReference type="ARBA" id="ARBA00023125"/>
    </source>
</evidence>
<evidence type="ECO:0000256" key="8">
    <source>
        <dbReference type="ARBA" id="ARBA00023204"/>
    </source>
</evidence>
<dbReference type="GO" id="GO:0036297">
    <property type="term" value="P:interstrand cross-link repair"/>
    <property type="evidence" value="ECO:0007669"/>
    <property type="project" value="TreeGrafter"/>
</dbReference>
<dbReference type="PANTHER" id="PTHR31404">
    <property type="entry name" value="MITOCHONDRIAL GENOME MAINTENANCE PROTEIN MGM101"/>
    <property type="match status" value="1"/>
</dbReference>
<evidence type="ECO:0000256" key="5">
    <source>
        <dbReference type="ARBA" id="ARBA00022946"/>
    </source>
</evidence>
<evidence type="ECO:0000256" key="7">
    <source>
        <dbReference type="ARBA" id="ARBA00023128"/>
    </source>
</evidence>